<keyword evidence="5" id="KW-0539">Nucleus</keyword>
<feature type="transmembrane region" description="Helical" evidence="7">
    <location>
        <begin position="563"/>
        <end position="586"/>
    </location>
</feature>
<dbReference type="AlphaFoldDB" id="A0A0D2DT21"/>
<dbReference type="CDD" id="cd12148">
    <property type="entry name" value="fungal_TF_MHR"/>
    <property type="match status" value="1"/>
</dbReference>
<dbReference type="GO" id="GO:0003677">
    <property type="term" value="F:DNA binding"/>
    <property type="evidence" value="ECO:0007669"/>
    <property type="project" value="UniProtKB-KW"/>
</dbReference>
<dbReference type="SMART" id="SM00066">
    <property type="entry name" value="GAL4"/>
    <property type="match status" value="1"/>
</dbReference>
<proteinExistence type="predicted"/>
<evidence type="ECO:0000313" key="9">
    <source>
        <dbReference type="EMBL" id="KIW38764.1"/>
    </source>
</evidence>
<dbReference type="Pfam" id="PF04082">
    <property type="entry name" value="Fungal_trans"/>
    <property type="match status" value="1"/>
</dbReference>
<dbReference type="VEuPathDB" id="FungiDB:PV06_09709"/>
<evidence type="ECO:0000313" key="10">
    <source>
        <dbReference type="Proteomes" id="UP000053342"/>
    </source>
</evidence>
<organism evidence="9 10">
    <name type="scientific">Exophiala oligosperma</name>
    <dbReference type="NCBI Taxonomy" id="215243"/>
    <lineage>
        <taxon>Eukaryota</taxon>
        <taxon>Fungi</taxon>
        <taxon>Dikarya</taxon>
        <taxon>Ascomycota</taxon>
        <taxon>Pezizomycotina</taxon>
        <taxon>Eurotiomycetes</taxon>
        <taxon>Chaetothyriomycetidae</taxon>
        <taxon>Chaetothyriales</taxon>
        <taxon>Herpotrichiellaceae</taxon>
        <taxon>Exophiala</taxon>
    </lineage>
</organism>
<evidence type="ECO:0000256" key="4">
    <source>
        <dbReference type="ARBA" id="ARBA00023163"/>
    </source>
</evidence>
<dbReference type="PROSITE" id="PS50048">
    <property type="entry name" value="ZN2_CY6_FUNGAL_2"/>
    <property type="match status" value="1"/>
</dbReference>
<protein>
    <recommendedName>
        <fullName evidence="8">Zn(2)-C6 fungal-type domain-containing protein</fullName>
    </recommendedName>
</protein>
<dbReference type="GeneID" id="27361783"/>
<evidence type="ECO:0000256" key="3">
    <source>
        <dbReference type="ARBA" id="ARBA00023125"/>
    </source>
</evidence>
<dbReference type="OrthoDB" id="4118202at2759"/>
<keyword evidence="2" id="KW-0805">Transcription regulation</keyword>
<dbReference type="GO" id="GO:0006351">
    <property type="term" value="P:DNA-templated transcription"/>
    <property type="evidence" value="ECO:0007669"/>
    <property type="project" value="InterPro"/>
</dbReference>
<feature type="compositionally biased region" description="Polar residues" evidence="6">
    <location>
        <begin position="107"/>
        <end position="120"/>
    </location>
</feature>
<evidence type="ECO:0000256" key="6">
    <source>
        <dbReference type="SAM" id="MobiDB-lite"/>
    </source>
</evidence>
<dbReference type="RefSeq" id="XP_016258980.1">
    <property type="nucleotide sequence ID" value="XM_016411173.1"/>
</dbReference>
<evidence type="ECO:0000256" key="1">
    <source>
        <dbReference type="ARBA" id="ARBA00022723"/>
    </source>
</evidence>
<keyword evidence="3" id="KW-0238">DNA-binding</keyword>
<dbReference type="EMBL" id="KN847341">
    <property type="protein sequence ID" value="KIW38764.1"/>
    <property type="molecule type" value="Genomic_DNA"/>
</dbReference>
<feature type="region of interest" description="Disordered" evidence="6">
    <location>
        <begin position="107"/>
        <end position="137"/>
    </location>
</feature>
<dbReference type="SMART" id="SM00906">
    <property type="entry name" value="Fungal_trans"/>
    <property type="match status" value="1"/>
</dbReference>
<dbReference type="CDD" id="cd00067">
    <property type="entry name" value="GAL4"/>
    <property type="match status" value="1"/>
</dbReference>
<keyword evidence="7" id="KW-0472">Membrane</keyword>
<dbReference type="InterPro" id="IPR050987">
    <property type="entry name" value="AtrR-like"/>
</dbReference>
<dbReference type="Proteomes" id="UP000053342">
    <property type="component" value="Unassembled WGS sequence"/>
</dbReference>
<dbReference type="Gene3D" id="4.10.240.10">
    <property type="entry name" value="Zn(2)-C6 fungal-type DNA-binding domain"/>
    <property type="match status" value="1"/>
</dbReference>
<dbReference type="InterPro" id="IPR007219">
    <property type="entry name" value="XnlR_reg_dom"/>
</dbReference>
<dbReference type="GO" id="GO:0000981">
    <property type="term" value="F:DNA-binding transcription factor activity, RNA polymerase II-specific"/>
    <property type="evidence" value="ECO:0007669"/>
    <property type="project" value="InterPro"/>
</dbReference>
<dbReference type="PANTHER" id="PTHR46910:SF25">
    <property type="entry name" value="ABC-TRANSPORTER-REGULATING TRANSCRIPTION FACTOR"/>
    <property type="match status" value="1"/>
</dbReference>
<evidence type="ECO:0000256" key="7">
    <source>
        <dbReference type="SAM" id="Phobius"/>
    </source>
</evidence>
<keyword evidence="4" id="KW-0804">Transcription</keyword>
<evidence type="ECO:0000256" key="2">
    <source>
        <dbReference type="ARBA" id="ARBA00023015"/>
    </source>
</evidence>
<evidence type="ECO:0000256" key="5">
    <source>
        <dbReference type="ARBA" id="ARBA00023242"/>
    </source>
</evidence>
<gene>
    <name evidence="9" type="ORF">PV06_09709</name>
</gene>
<dbReference type="InterPro" id="IPR001138">
    <property type="entry name" value="Zn2Cys6_DnaBD"/>
</dbReference>
<dbReference type="PANTHER" id="PTHR46910">
    <property type="entry name" value="TRANSCRIPTION FACTOR PDR1"/>
    <property type="match status" value="1"/>
</dbReference>
<dbReference type="PROSITE" id="PS00463">
    <property type="entry name" value="ZN2_CY6_FUNGAL_1"/>
    <property type="match status" value="1"/>
</dbReference>
<keyword evidence="7" id="KW-1133">Transmembrane helix</keyword>
<evidence type="ECO:0000259" key="8">
    <source>
        <dbReference type="PROSITE" id="PS50048"/>
    </source>
</evidence>
<name>A0A0D2DT21_9EURO</name>
<dbReference type="Pfam" id="PF00172">
    <property type="entry name" value="Zn_clus"/>
    <property type="match status" value="1"/>
</dbReference>
<reference evidence="9 10" key="1">
    <citation type="submission" date="2015-01" db="EMBL/GenBank/DDBJ databases">
        <title>The Genome Sequence of Exophiala oligosperma CBS72588.</title>
        <authorList>
            <consortium name="The Broad Institute Genomics Platform"/>
            <person name="Cuomo C."/>
            <person name="de Hoog S."/>
            <person name="Gorbushina A."/>
            <person name="Stielow B."/>
            <person name="Teixiera M."/>
            <person name="Abouelleil A."/>
            <person name="Chapman S.B."/>
            <person name="Priest M."/>
            <person name="Young S.K."/>
            <person name="Wortman J."/>
            <person name="Nusbaum C."/>
            <person name="Birren B."/>
        </authorList>
    </citation>
    <scope>NUCLEOTIDE SEQUENCE [LARGE SCALE GENOMIC DNA]</scope>
    <source>
        <strain evidence="9 10">CBS 72588</strain>
    </source>
</reference>
<feature type="domain" description="Zn(2)-C6 fungal-type" evidence="8">
    <location>
        <begin position="21"/>
        <end position="50"/>
    </location>
</feature>
<dbReference type="STRING" id="215243.A0A0D2DT21"/>
<dbReference type="HOGENOM" id="CLU_016058_0_0_1"/>
<keyword evidence="7" id="KW-0812">Transmembrane</keyword>
<dbReference type="GO" id="GO:0008270">
    <property type="term" value="F:zinc ion binding"/>
    <property type="evidence" value="ECO:0007669"/>
    <property type="project" value="InterPro"/>
</dbReference>
<accession>A0A0D2DT21</accession>
<keyword evidence="10" id="KW-1185">Reference proteome</keyword>
<dbReference type="SUPFAM" id="SSF57701">
    <property type="entry name" value="Zn2/Cys6 DNA-binding domain"/>
    <property type="match status" value="1"/>
</dbReference>
<keyword evidence="1" id="KW-0479">Metal-binding</keyword>
<dbReference type="InterPro" id="IPR036864">
    <property type="entry name" value="Zn2-C6_fun-type_DNA-bd_sf"/>
</dbReference>
<sequence>MDLSAAPSISPPVYKAKYSRACTFCRKKKVRCEGGYPCKQCADHDEICAFTGRRRFVRKPRAAYETVSARLGRLEGLINLTSAPREDSHAGQAPSRDRDEALLFQDDSPSTQAQVSSENDVSVLANPGSEKASAPFSQLPQSHISLQRYERQMNAFASPNFQNDHWYVGRDVNDTHSSGFEPSLSDAMPATMTTVNAKVPSTIETQTDLAAPFPEEPGSQETSSLIADEMLAQGPRCIMSICSQPAISWVESKVKMQGVRASILRFTEDITRRMKVGPESFLQSRTRAPEPTKDIAWLYTDVFFDKCFEADIGIVDSNWFRSRLTEHLLNNTRDLEDPSWYALRYTVFAFGCRVSLGKSQSFSRAVEASVALFENALSVQPDILQCRSSIISVRALLLMACFSEGIGAPHLEYMLASNAVRLAISKGLHRQPSSTWNWPQQEIRKRSKLFWTLYALDRQIASRSGRPPAIDDDEISCDVPNTLLLNDVGSDTLFTICIKLSQIQSRAYKHLSSARALRQSTEDLIKAVAELHEEVVLFKQSINHIISLDEQLDEMSMPRTMTMFSLIMIYFLYYSVLFDIHSPLVLPWFDFARSKRPDAFHSQVQDSCAIVSRTARAAILACRFVQLGANTPVLFAMYIPHRALILLFTHILNNPAAETAQSDLVLMEIASGFNSRLEFATEGSFSFPFAKEWVMFASAAVSRARSARVVHPQAIEPKTSGVLGTDIDTDTNNSALNEEECLQELFDPEFEVDMELWSTLVPVTTSEPFNLSPFTSLTQ</sequence>